<accession>A0A1S1R8V3</accession>
<dbReference type="AlphaFoldDB" id="A0A1S1R8V3"/>
<dbReference type="Proteomes" id="UP000179627">
    <property type="component" value="Unassembled WGS sequence"/>
</dbReference>
<evidence type="ECO:0000313" key="3">
    <source>
        <dbReference type="Proteomes" id="UP000179627"/>
    </source>
</evidence>
<feature type="domain" description="Carboxymuconolactone decarboxylase-like" evidence="1">
    <location>
        <begin position="52"/>
        <end position="132"/>
    </location>
</feature>
<dbReference type="RefSeq" id="WP_071083203.1">
    <property type="nucleotide sequence ID" value="NZ_MBLM01000058.1"/>
</dbReference>
<reference evidence="3" key="1">
    <citation type="submission" date="2016-07" db="EMBL/GenBank/DDBJ databases">
        <title>Sequence Frankia sp. strain CcI1.17.</title>
        <authorList>
            <person name="Ghodhbane-Gtari F."/>
            <person name="Swanson E."/>
            <person name="Gueddou A."/>
            <person name="Morris K."/>
            <person name="Hezbri K."/>
            <person name="Ktari A."/>
            <person name="Nouioui I."/>
            <person name="Abebe-Akele F."/>
            <person name="Simpson S."/>
            <person name="Thomas K."/>
            <person name="Gtari M."/>
            <person name="Tisa L.S."/>
            <person name="Hurst S."/>
        </authorList>
    </citation>
    <scope>NUCLEOTIDE SEQUENCE [LARGE SCALE GENOMIC DNA]</scope>
    <source>
        <strain evidence="3">Cc1.17</strain>
    </source>
</reference>
<dbReference type="PANTHER" id="PTHR34846:SF5">
    <property type="entry name" value="CARBOXYMUCONOLACTONE DECARBOXYLASE-LIKE DOMAIN-CONTAINING PROTEIN"/>
    <property type="match status" value="1"/>
</dbReference>
<dbReference type="OrthoDB" id="4704294at2"/>
<dbReference type="PANTHER" id="PTHR34846">
    <property type="entry name" value="4-CARBOXYMUCONOLACTONE DECARBOXYLASE FAMILY PROTEIN (AFU_ORTHOLOGUE AFUA_6G11590)"/>
    <property type="match status" value="1"/>
</dbReference>
<comment type="caution">
    <text evidence="2">The sequence shown here is derived from an EMBL/GenBank/DDBJ whole genome shotgun (WGS) entry which is preliminary data.</text>
</comment>
<name>A0A1S1R8V3_9ACTN</name>
<evidence type="ECO:0000313" key="2">
    <source>
        <dbReference type="EMBL" id="OHV41144.1"/>
    </source>
</evidence>
<dbReference type="SUPFAM" id="SSF69118">
    <property type="entry name" value="AhpD-like"/>
    <property type="match status" value="1"/>
</dbReference>
<organism evidence="2 3">
    <name type="scientific">Parafrankia colletiae</name>
    <dbReference type="NCBI Taxonomy" id="573497"/>
    <lineage>
        <taxon>Bacteria</taxon>
        <taxon>Bacillati</taxon>
        <taxon>Actinomycetota</taxon>
        <taxon>Actinomycetes</taxon>
        <taxon>Frankiales</taxon>
        <taxon>Frankiaceae</taxon>
        <taxon>Parafrankia</taxon>
    </lineage>
</organism>
<dbReference type="InterPro" id="IPR003779">
    <property type="entry name" value="CMD-like"/>
</dbReference>
<dbReference type="InterPro" id="IPR029032">
    <property type="entry name" value="AhpD-like"/>
</dbReference>
<dbReference type="EMBL" id="MBLM01000058">
    <property type="protein sequence ID" value="OHV41144.1"/>
    <property type="molecule type" value="Genomic_DNA"/>
</dbReference>
<dbReference type="Pfam" id="PF02627">
    <property type="entry name" value="CMD"/>
    <property type="match status" value="1"/>
</dbReference>
<dbReference type="Gene3D" id="1.20.1290.10">
    <property type="entry name" value="AhpD-like"/>
    <property type="match status" value="1"/>
</dbReference>
<evidence type="ECO:0000259" key="1">
    <source>
        <dbReference type="Pfam" id="PF02627"/>
    </source>
</evidence>
<gene>
    <name evidence="2" type="ORF">CC117_13150</name>
</gene>
<sequence length="190" mass="21452">MARIEPRPLRQWPKEMREALAAMTPEVPRHPPLPTEGRSKALNTLGTLAHHPELAHAFFTYNGHILRGTTLTLRQRETLVLRVSAVRKNAYEWAQHVIMARDLGITDAEIARIAWGPDAPFLDPLDAALIRAVDELIIDGEIALTTWEVLSAKLDVQQLLDVIFTVGTYETLSMMMRSFELPLDDDLHES</sequence>
<keyword evidence="3" id="KW-1185">Reference proteome</keyword>
<protein>
    <submittedName>
        <fullName evidence="2">Carboxymuconolactone decarboxylase</fullName>
    </submittedName>
</protein>
<proteinExistence type="predicted"/>
<dbReference type="GO" id="GO:0051920">
    <property type="term" value="F:peroxiredoxin activity"/>
    <property type="evidence" value="ECO:0007669"/>
    <property type="project" value="InterPro"/>
</dbReference>